<evidence type="ECO:0000313" key="1">
    <source>
        <dbReference type="EMBL" id="MEE2061229.1"/>
    </source>
</evidence>
<reference evidence="1 2" key="1">
    <citation type="submission" date="2023-07" db="EMBL/GenBank/DDBJ databases">
        <authorList>
            <person name="Girao M."/>
            <person name="Carvalho M.F."/>
        </authorList>
    </citation>
    <scope>NUCLEOTIDE SEQUENCE [LARGE SCALE GENOMIC DNA]</scope>
    <source>
        <strain evidence="1 2">YIM65754</strain>
    </source>
</reference>
<proteinExistence type="predicted"/>
<gene>
    <name evidence="1" type="ORF">Q7514_27255</name>
</gene>
<name>A0ABU7LJ11_9NOCA</name>
<protein>
    <submittedName>
        <fullName evidence="1">Uncharacterized protein</fullName>
    </submittedName>
</protein>
<organism evidence="1 2">
    <name type="scientific">Rhodococcus artemisiae</name>
    <dbReference type="NCBI Taxonomy" id="714159"/>
    <lineage>
        <taxon>Bacteria</taxon>
        <taxon>Bacillati</taxon>
        <taxon>Actinomycetota</taxon>
        <taxon>Actinomycetes</taxon>
        <taxon>Mycobacteriales</taxon>
        <taxon>Nocardiaceae</taxon>
        <taxon>Rhodococcus</taxon>
    </lineage>
</organism>
<dbReference type="Proteomes" id="UP001336020">
    <property type="component" value="Unassembled WGS sequence"/>
</dbReference>
<evidence type="ECO:0000313" key="2">
    <source>
        <dbReference type="Proteomes" id="UP001336020"/>
    </source>
</evidence>
<accession>A0ABU7LJ11</accession>
<keyword evidence="2" id="KW-1185">Reference proteome</keyword>
<comment type="caution">
    <text evidence="1">The sequence shown here is derived from an EMBL/GenBank/DDBJ whole genome shotgun (WGS) entry which is preliminary data.</text>
</comment>
<sequence>MTDLNDNAIADTPTTTGTEDWWAYLERLADRNRQRAESAAVIEEMILADRARRKY</sequence>
<dbReference type="EMBL" id="JAUTXY010000017">
    <property type="protein sequence ID" value="MEE2061229.1"/>
    <property type="molecule type" value="Genomic_DNA"/>
</dbReference>
<dbReference type="RefSeq" id="WP_330136404.1">
    <property type="nucleotide sequence ID" value="NZ_JAUTXY010000017.1"/>
</dbReference>